<dbReference type="EMBL" id="JBIYEW010000003">
    <property type="protein sequence ID" value="MFK4639420.1"/>
    <property type="molecule type" value="Genomic_DNA"/>
</dbReference>
<dbReference type="Pfam" id="PF21073">
    <property type="entry name" value="GDH_HM1"/>
    <property type="match status" value="1"/>
</dbReference>
<dbReference type="Pfam" id="PF05088">
    <property type="entry name" value="Bac_GDH_CD"/>
    <property type="match status" value="1"/>
</dbReference>
<dbReference type="SUPFAM" id="SSF53223">
    <property type="entry name" value="Aminoacid dehydrogenase-like, N-terminal domain"/>
    <property type="match status" value="1"/>
</dbReference>
<dbReference type="InterPro" id="IPR007780">
    <property type="entry name" value="NAD_Glu_DH_bac"/>
</dbReference>
<dbReference type="InterPro" id="IPR024727">
    <property type="entry name" value="NAD_Glu_DH_N_ACT1"/>
</dbReference>
<dbReference type="InterPro" id="IPR049064">
    <property type="entry name" value="NAD_Glu_DH_ACT3"/>
</dbReference>
<dbReference type="InterPro" id="IPR049056">
    <property type="entry name" value="NAD_Glu_DH_HM3"/>
</dbReference>
<accession>A0ABW8N779</accession>
<dbReference type="SUPFAM" id="SSF51735">
    <property type="entry name" value="NAD(P)-binding Rossmann-fold domains"/>
    <property type="match status" value="1"/>
</dbReference>
<comment type="caution">
    <text evidence="6">The sequence shown here is derived from an EMBL/GenBank/DDBJ whole genome shotgun (WGS) entry which is preliminary data.</text>
</comment>
<feature type="domain" description="NAD-glutamate dehydrogenase ACT2" evidence="4">
    <location>
        <begin position="369"/>
        <end position="457"/>
    </location>
</feature>
<dbReference type="InterPro" id="IPR048381">
    <property type="entry name" value="GDH_C"/>
</dbReference>
<evidence type="ECO:0000259" key="2">
    <source>
        <dbReference type="Pfam" id="PF21074"/>
    </source>
</evidence>
<dbReference type="EC" id="1.4.1.2" evidence="6"/>
<keyword evidence="6" id="KW-0560">Oxidoreductase</keyword>
<feature type="domain" description="NAD-glutamate dehydrogenase catalytic" evidence="1">
    <location>
        <begin position="691"/>
        <end position="1183"/>
    </location>
</feature>
<sequence>MSTEQDMEIHALPEYFLAHYYAELTPEEAEPYVVGRLEARAAAHLNAVRSAGQEAWIGLLPDSTSTVLGIVCDDSPFVVDSVLAELTRRRLGIRLVVHPLFTVLRNAGGAITDIHPDSARPGSRAESWIAVELRDLLSGEESASLLGSLRRVLANVKAAIGDWVSMRNKLGEVANGLPSHDKTRNLLDWLSSNHFVFIGYREYALERGESEDRLVAIAGTGLGILQNPGVTGTELPRVLTGAARDSAREPIAAVVTKARSRSTVHRDSHLDYIGVKKFNVAGEVTGEHRFLGLFTSSVYNGPLDNIPVVAETISGVMTRSGLNPSSHSGRQLMAILETYPRDELFQIGVEELFNIAGSIMRMQERRHSRVFLRRDYYGRFVTVLVYLPRDRYNTSVRVRIEHELRVAFGALDVEHEARVSSSAVARIFFTVWTSSDGTNGIDEAVIVGRVNRAVRSWPEGVQDALRSSRSAAEAEVLANRWGEAFPPEYQVRYSVEEASQDVERFHELGTDESTTAARLYVDPVTGASTGSPGRIRLYLHRPESLSRILPYFEHLGLEVLEERPHEIVDSDGLVFYLYDLLVARPADVYSSEAWDLVPGTFRAVLGGETESDQLNSLVLQQGFQWRTVALLRSYVKYLRQLGTSHSFEFVASTLQSHPEAARSLVGFFAAKFDPDHVGDRADAVVAAEAAVAAAMDNVATLDAAFVLEALASLVKSTVRTNFYQGKAHISLKFDPTSIATLPSPRPAHEIWVYSPRVEGVHLRFGLRARGGLRWSDRQEDFRTEVLGLVKAQSVKNAVIVPDGAKGGFYAKFAADIGDRAEQLAEGQECYRTFIRGLLDLTDNIHFVGGQTQVVAPPRVVRYDGDDSYLVVAADKGTASFSDIANDVAASYGYWLGDAFASGGSVGYDHKRMGITARGAWESAKIHFSELGIDPRATDFTVAGIGDMSGDVFGNGMLLSRHVQLLAAFDHRHIFLDPDPDAASSFAERQRLYALPRSSWADYNPSLISDGGGVWPRTARAIPIHPAARAALGLDPAIESMSPPALLQAILKAPVDLLYNGGIGTYIKSSTESHADAGDRANDSIRVNGSHLRARVVVEGGNLGLTQAGRVEAALSGVLINTDAIDNSAGVDCSDHEVNIKILVDQSIRAGILPAAERTAFLAALTDEIAELVLTDNVAQNVLLLTDRRFPPASFPNYERLMQFLEGRGELDRELEFLPSTRTLEERISRGMGLTSPELSVLAAYAKNTLASSIRSAPLLKDPFLAKFLKGYFPSPVVAKLGQGVERHPLRDDIIATVLANDAINIGGVTSIFRLMEETSADEALAVKSFVIASELFGLSELSLGLVHACADLPAEKWSRIYLDVRRVLDRAMRWFIQYDHQLPIEDCLKLYRPVVQKLRSRVPEMLVGSDRNDVAALLSSALEWGLPDDVARTWAELREAFTLLDIARVQQLTGRGLEDIAPTYFAVRDRFGIESLLAKVDDLPRSTKWQAMARASLRDDASAVVPELTVAVLGLGDETPGADRVAAWEQLHHARLDESERLVDSAPSGSFEALSAYLGTLRKAAQA</sequence>
<dbReference type="Pfam" id="PF21076">
    <property type="entry name" value="GDH_ACT2"/>
    <property type="match status" value="1"/>
</dbReference>
<reference evidence="6 7" key="1">
    <citation type="submission" date="2024-10" db="EMBL/GenBank/DDBJ databases">
        <title>Novel secondary metabolite-producing bacteria for plant disease control.</title>
        <authorList>
            <person name="Chevrette M."/>
        </authorList>
    </citation>
    <scope>NUCLEOTIDE SEQUENCE [LARGE SCALE GENOMIC DNA]</scope>
    <source>
        <strain evidence="6 7">J30 TE3557</strain>
    </source>
</reference>
<organism evidence="6 7">
    <name type="scientific">Paenarthrobacter histidinolovorans</name>
    <dbReference type="NCBI Taxonomy" id="43664"/>
    <lineage>
        <taxon>Bacteria</taxon>
        <taxon>Bacillati</taxon>
        <taxon>Actinomycetota</taxon>
        <taxon>Actinomycetes</taxon>
        <taxon>Micrococcales</taxon>
        <taxon>Micrococcaceae</taxon>
        <taxon>Paenarthrobacter</taxon>
    </lineage>
</organism>
<evidence type="ECO:0000313" key="7">
    <source>
        <dbReference type="Proteomes" id="UP001620520"/>
    </source>
</evidence>
<dbReference type="Gene3D" id="3.40.50.720">
    <property type="entry name" value="NAD(P)-binding Rossmann-like Domain"/>
    <property type="match status" value="1"/>
</dbReference>
<dbReference type="Pfam" id="PF21079">
    <property type="entry name" value="GDH_HM2"/>
    <property type="match status" value="1"/>
</dbReference>
<dbReference type="RefSeq" id="WP_404594491.1">
    <property type="nucleotide sequence ID" value="NZ_JBIYEW010000003.1"/>
</dbReference>
<dbReference type="InterPro" id="IPR049058">
    <property type="entry name" value="NAD_Glu_DH_HM2"/>
</dbReference>
<name>A0ABW8N779_9MICC</name>
<dbReference type="PANTHER" id="PTHR43403">
    <property type="entry name" value="NAD-SPECIFIC GLUTAMATE DEHYDROGENASE"/>
    <property type="match status" value="1"/>
</dbReference>
<gene>
    <name evidence="6" type="ORF">ABIA52_002309</name>
</gene>
<evidence type="ECO:0000313" key="6">
    <source>
        <dbReference type="EMBL" id="MFK4639420.1"/>
    </source>
</evidence>
<protein>
    <submittedName>
        <fullName evidence="6">Glutamate dehydrogenase</fullName>
        <ecNumber evidence="6">1.4.1.2</ecNumber>
    </submittedName>
</protein>
<dbReference type="PIRSF" id="PIRSF036761">
    <property type="entry name" value="GDH_Mll4104"/>
    <property type="match status" value="1"/>
</dbReference>
<evidence type="ECO:0000259" key="5">
    <source>
        <dbReference type="Pfam" id="PF21077"/>
    </source>
</evidence>
<dbReference type="Proteomes" id="UP001620520">
    <property type="component" value="Unassembled WGS sequence"/>
</dbReference>
<dbReference type="Pfam" id="PF21074">
    <property type="entry name" value="GDH_C"/>
    <property type="match status" value="1"/>
</dbReference>
<dbReference type="GO" id="GO:0004352">
    <property type="term" value="F:glutamate dehydrogenase (NAD+) activity"/>
    <property type="evidence" value="ECO:0007669"/>
    <property type="project" value="UniProtKB-EC"/>
</dbReference>
<keyword evidence="7" id="KW-1185">Reference proteome</keyword>
<evidence type="ECO:0000259" key="4">
    <source>
        <dbReference type="Pfam" id="PF21076"/>
    </source>
</evidence>
<proteinExistence type="predicted"/>
<feature type="domain" description="NAD-glutamate dehydrogenase ACT3" evidence="5">
    <location>
        <begin position="533"/>
        <end position="584"/>
    </location>
</feature>
<dbReference type="InterPro" id="IPR049059">
    <property type="entry name" value="NAD_Glu_DH_HM1"/>
</dbReference>
<dbReference type="InterPro" id="IPR049062">
    <property type="entry name" value="NAD_Glu_DH_ACT2"/>
</dbReference>
<dbReference type="Pfam" id="PF21078">
    <property type="entry name" value="GDH_HM3"/>
    <property type="match status" value="1"/>
</dbReference>
<feature type="domain" description="NAD-glutamate dehydrogenase N-terminal ACT1" evidence="3">
    <location>
        <begin position="16"/>
        <end position="143"/>
    </location>
</feature>
<evidence type="ECO:0000259" key="3">
    <source>
        <dbReference type="Pfam" id="PF21075"/>
    </source>
</evidence>
<dbReference type="InterPro" id="IPR036291">
    <property type="entry name" value="NAD(P)-bd_dom_sf"/>
</dbReference>
<dbReference type="InterPro" id="IPR028971">
    <property type="entry name" value="NAD-GDH_cat"/>
</dbReference>
<dbReference type="InterPro" id="IPR046346">
    <property type="entry name" value="Aminoacid_DH-like_N_sf"/>
</dbReference>
<dbReference type="PANTHER" id="PTHR43403:SF1">
    <property type="entry name" value="NAD-SPECIFIC GLUTAMATE DEHYDROGENASE"/>
    <property type="match status" value="1"/>
</dbReference>
<evidence type="ECO:0000259" key="1">
    <source>
        <dbReference type="Pfam" id="PF05088"/>
    </source>
</evidence>
<dbReference type="Pfam" id="PF21077">
    <property type="entry name" value="GDH_ACT3"/>
    <property type="match status" value="1"/>
</dbReference>
<feature type="domain" description="NAD-specific glutamate dehydrogenase C-terminal" evidence="2">
    <location>
        <begin position="1230"/>
        <end position="1548"/>
    </location>
</feature>
<dbReference type="Pfam" id="PF21075">
    <property type="entry name" value="GDH_ACT1"/>
    <property type="match status" value="1"/>
</dbReference>